<dbReference type="InterPro" id="IPR050679">
    <property type="entry name" value="Bact_HTH_transcr_reg"/>
</dbReference>
<keyword evidence="3" id="KW-0804">Transcription</keyword>
<keyword evidence="1" id="KW-0805">Transcription regulation</keyword>
<dbReference type="InterPro" id="IPR000524">
    <property type="entry name" value="Tscrpt_reg_HTH_GntR"/>
</dbReference>
<evidence type="ECO:0000256" key="4">
    <source>
        <dbReference type="SAM" id="MobiDB-lite"/>
    </source>
</evidence>
<keyword evidence="2" id="KW-0238">DNA-binding</keyword>
<evidence type="ECO:0000313" key="6">
    <source>
        <dbReference type="EMBL" id="MCS0638527.1"/>
    </source>
</evidence>
<dbReference type="SMART" id="SM00345">
    <property type="entry name" value="HTH_GNTR"/>
    <property type="match status" value="1"/>
</dbReference>
<proteinExistence type="predicted"/>
<dbReference type="SUPFAM" id="SSF64288">
    <property type="entry name" value="Chorismate lyase-like"/>
    <property type="match status" value="1"/>
</dbReference>
<name>A0ABT2CM87_9ACTN</name>
<feature type="domain" description="HTH gntR-type" evidence="5">
    <location>
        <begin position="8"/>
        <end position="76"/>
    </location>
</feature>
<dbReference type="Gene3D" id="1.10.10.10">
    <property type="entry name" value="Winged helix-like DNA-binding domain superfamily/Winged helix DNA-binding domain"/>
    <property type="match status" value="1"/>
</dbReference>
<accession>A0ABT2CM87</accession>
<dbReference type="SUPFAM" id="SSF46785">
    <property type="entry name" value="Winged helix' DNA-binding domain"/>
    <property type="match status" value="1"/>
</dbReference>
<dbReference type="Pfam" id="PF00392">
    <property type="entry name" value="GntR"/>
    <property type="match status" value="1"/>
</dbReference>
<dbReference type="PANTHER" id="PTHR44846">
    <property type="entry name" value="MANNOSYL-D-GLYCERATE TRANSPORT/METABOLISM SYSTEM REPRESSOR MNGR-RELATED"/>
    <property type="match status" value="1"/>
</dbReference>
<dbReference type="InterPro" id="IPR036390">
    <property type="entry name" value="WH_DNA-bd_sf"/>
</dbReference>
<organism evidence="6 7">
    <name type="scientific">Streptomyces pyxinae</name>
    <dbReference type="NCBI Taxonomy" id="2970734"/>
    <lineage>
        <taxon>Bacteria</taxon>
        <taxon>Bacillati</taxon>
        <taxon>Actinomycetota</taxon>
        <taxon>Actinomycetes</taxon>
        <taxon>Kitasatosporales</taxon>
        <taxon>Streptomycetaceae</taxon>
        <taxon>Streptomyces</taxon>
    </lineage>
</organism>
<dbReference type="InterPro" id="IPR036388">
    <property type="entry name" value="WH-like_DNA-bd_sf"/>
</dbReference>
<evidence type="ECO:0000313" key="7">
    <source>
        <dbReference type="Proteomes" id="UP001431313"/>
    </source>
</evidence>
<comment type="caution">
    <text evidence="6">The sequence shown here is derived from an EMBL/GenBank/DDBJ whole genome shotgun (WGS) entry which is preliminary data.</text>
</comment>
<dbReference type="PRINTS" id="PR00035">
    <property type="entry name" value="HTHGNTR"/>
</dbReference>
<gene>
    <name evidence="6" type="ORF">NX801_23275</name>
</gene>
<feature type="compositionally biased region" description="Low complexity" evidence="4">
    <location>
        <begin position="192"/>
        <end position="209"/>
    </location>
</feature>
<keyword evidence="7" id="KW-1185">Reference proteome</keyword>
<protein>
    <submittedName>
        <fullName evidence="6">GntR family transcriptional regulator</fullName>
    </submittedName>
</protein>
<dbReference type="EMBL" id="JANUGQ010000023">
    <property type="protein sequence ID" value="MCS0638527.1"/>
    <property type="molecule type" value="Genomic_DNA"/>
</dbReference>
<evidence type="ECO:0000259" key="5">
    <source>
        <dbReference type="PROSITE" id="PS50949"/>
    </source>
</evidence>
<dbReference type="PANTHER" id="PTHR44846:SF1">
    <property type="entry name" value="MANNOSYL-D-GLYCERATE TRANSPORT_METABOLISM SYSTEM REPRESSOR MNGR-RELATED"/>
    <property type="match status" value="1"/>
</dbReference>
<evidence type="ECO:0000256" key="3">
    <source>
        <dbReference type="ARBA" id="ARBA00023163"/>
    </source>
</evidence>
<feature type="region of interest" description="Disordered" evidence="4">
    <location>
        <begin position="171"/>
        <end position="210"/>
    </location>
</feature>
<dbReference type="RefSeq" id="WP_258789820.1">
    <property type="nucleotide sequence ID" value="NZ_JANUGQ010000023.1"/>
</dbReference>
<dbReference type="InterPro" id="IPR028978">
    <property type="entry name" value="Chorismate_lyase_/UTRA_dom_sf"/>
</dbReference>
<dbReference type="Proteomes" id="UP001431313">
    <property type="component" value="Unassembled WGS sequence"/>
</dbReference>
<sequence length="291" mass="29797">MVVGVDRRRPVVVLYERIVDAIRAGTYPPGSTLPSEPRLAAELGVSRPALREALLLLQEDGLLSVRRGVGRTVNDGPPRRGFERIQPLEELIGAGAPVRVRPLLRTVEEPTDFTTQQLLAPARAELLFWESLLVPDGTAAVLSQEWAASGDVLERVHPAFAAALAGTESGAAGHGGISRTAGAAGHGGNTGGTDTTPGPGNPATAAHTGGAAGRSSMLAVLVAASRGVPLGGHSSVTATLVGQRRGEQLGRPADTPAVLVTQVVRVGSTPVLAAKHMLPTGTAALPVLQAN</sequence>
<evidence type="ECO:0000256" key="1">
    <source>
        <dbReference type="ARBA" id="ARBA00023015"/>
    </source>
</evidence>
<reference evidence="6" key="1">
    <citation type="submission" date="2022-08" db="EMBL/GenBank/DDBJ databases">
        <authorList>
            <person name="Somphong A."/>
            <person name="Phongsopitanun W."/>
        </authorList>
    </citation>
    <scope>NUCLEOTIDE SEQUENCE</scope>
    <source>
        <strain evidence="6">LP05-1</strain>
    </source>
</reference>
<dbReference type="PROSITE" id="PS50949">
    <property type="entry name" value="HTH_GNTR"/>
    <property type="match status" value="1"/>
</dbReference>
<evidence type="ECO:0000256" key="2">
    <source>
        <dbReference type="ARBA" id="ARBA00023125"/>
    </source>
</evidence>